<dbReference type="RefSeq" id="WP_404747181.1">
    <property type="nucleotide sequence ID" value="NZ_JBJDQH010000008.1"/>
</dbReference>
<keyword evidence="2" id="KW-1185">Reference proteome</keyword>
<sequence length="129" mass="14259">MFIETSTTMSFEDATSGKRVPHLCATKVGDWVVVIDVGCRMSGNYDYLDEASASTDLHLVRIADKPIALHYRDGQQVLEATGSDAVPEMTPDDDGESWAMHALFKRTGINFGEEDPLGLWNAKFTLFTI</sequence>
<organism evidence="1 2">
    <name type="scientific">Streptomyces milbemycinicus</name>
    <dbReference type="NCBI Taxonomy" id="476552"/>
    <lineage>
        <taxon>Bacteria</taxon>
        <taxon>Bacillati</taxon>
        <taxon>Actinomycetota</taxon>
        <taxon>Actinomycetes</taxon>
        <taxon>Kitasatosporales</taxon>
        <taxon>Streptomycetaceae</taxon>
        <taxon>Streptomyces</taxon>
    </lineage>
</organism>
<protein>
    <submittedName>
        <fullName evidence="1">Uncharacterized protein</fullName>
    </submittedName>
</protein>
<dbReference type="Proteomes" id="UP001620295">
    <property type="component" value="Unassembled WGS sequence"/>
</dbReference>
<reference evidence="1 2" key="1">
    <citation type="submission" date="2024-11" db="EMBL/GenBank/DDBJ databases">
        <title>The Natural Products Discovery Center: Release of the First 8490 Sequenced Strains for Exploring Actinobacteria Biosynthetic Diversity.</title>
        <authorList>
            <person name="Kalkreuter E."/>
            <person name="Kautsar S.A."/>
            <person name="Yang D."/>
            <person name="Bader C.D."/>
            <person name="Teijaro C.N."/>
            <person name="Fluegel L."/>
            <person name="Davis C.M."/>
            <person name="Simpson J.R."/>
            <person name="Lauterbach L."/>
            <person name="Steele A.D."/>
            <person name="Gui C."/>
            <person name="Meng S."/>
            <person name="Li G."/>
            <person name="Viehrig K."/>
            <person name="Ye F."/>
            <person name="Su P."/>
            <person name="Kiefer A.F."/>
            <person name="Nichols A."/>
            <person name="Cepeda A.J."/>
            <person name="Yan W."/>
            <person name="Fan B."/>
            <person name="Jiang Y."/>
            <person name="Adhikari A."/>
            <person name="Zheng C.-J."/>
            <person name="Schuster L."/>
            <person name="Cowan T.M."/>
            <person name="Smanski M.J."/>
            <person name="Chevrette M.G."/>
            <person name="De Carvalho L.P.S."/>
            <person name="Shen B."/>
        </authorList>
    </citation>
    <scope>NUCLEOTIDE SEQUENCE [LARGE SCALE GENOMIC DNA]</scope>
    <source>
        <strain evidence="1 2">NPDC020863</strain>
    </source>
</reference>
<comment type="caution">
    <text evidence="1">The sequence shown here is derived from an EMBL/GenBank/DDBJ whole genome shotgun (WGS) entry which is preliminary data.</text>
</comment>
<dbReference type="EMBL" id="JBJDQH010000008">
    <property type="protein sequence ID" value="MFK4268217.1"/>
    <property type="molecule type" value="Genomic_DNA"/>
</dbReference>
<gene>
    <name evidence="1" type="ORF">ACI2L5_25215</name>
</gene>
<evidence type="ECO:0000313" key="1">
    <source>
        <dbReference type="EMBL" id="MFK4268217.1"/>
    </source>
</evidence>
<proteinExistence type="predicted"/>
<evidence type="ECO:0000313" key="2">
    <source>
        <dbReference type="Proteomes" id="UP001620295"/>
    </source>
</evidence>
<name>A0ABW8LQM7_9ACTN</name>
<accession>A0ABW8LQM7</accession>